<reference evidence="1 2" key="1">
    <citation type="submission" date="2014-02" db="EMBL/GenBank/DDBJ databases">
        <title>A novel filamentous phage causes loss of Virulance to Xanthomonas axonopodis Pv citri the caustive agent of citrus canker disease.</title>
        <authorList>
            <person name="Ahmad A.A."/>
            <person name="Askora A."/>
            <person name="Kawasaki T."/>
            <person name="Fujie M."/>
            <person name="Yamada T."/>
        </authorList>
    </citation>
    <scope>NUCLEOTIDE SEQUENCE [LARGE SCALE GENOMIC DNA]</scope>
</reference>
<name>A0A077JCA1_9VIRU</name>
<organism evidence="1 2">
    <name type="scientific">Xanthomonas phage XacF1</name>
    <dbReference type="NCBI Taxonomy" id="1463607"/>
    <lineage>
        <taxon>Viruses</taxon>
        <taxon>Monodnaviria</taxon>
        <taxon>Loebvirae</taxon>
        <taxon>Hofneiviricota</taxon>
        <taxon>Faserviricetes</taxon>
        <taxon>Tubulavirales</taxon>
        <taxon>Inoviridae</taxon>
        <taxon>Coriovirus</taxon>
        <taxon>Coriovirus Cf1c</taxon>
    </lineage>
</organism>
<dbReference type="RefSeq" id="YP_010774579.1">
    <property type="nucleotide sequence ID" value="NC_074762.1"/>
</dbReference>
<dbReference type="GeneID" id="80510887"/>
<sequence>MEGLIVLVFLIHAAHVCATGWN</sequence>
<evidence type="ECO:0000313" key="2">
    <source>
        <dbReference type="Proteomes" id="UP000028464"/>
    </source>
</evidence>
<dbReference type="KEGG" id="vg:80510887"/>
<proteinExistence type="predicted"/>
<dbReference type="Proteomes" id="UP000028464">
    <property type="component" value="Segment"/>
</dbReference>
<accession>A0A077JCA1</accession>
<protein>
    <submittedName>
        <fullName evidence="1">Uncharacterized protein</fullName>
    </submittedName>
</protein>
<evidence type="ECO:0000313" key="1">
    <source>
        <dbReference type="EMBL" id="BAP16710.1"/>
    </source>
</evidence>
<dbReference type="EMBL" id="AB910602">
    <property type="protein sequence ID" value="BAP16710.1"/>
    <property type="molecule type" value="Genomic_DNA"/>
</dbReference>